<dbReference type="EMBL" id="OD005128">
    <property type="protein sequence ID" value="CAD7411071.1"/>
    <property type="molecule type" value="Genomic_DNA"/>
</dbReference>
<evidence type="ECO:0000313" key="5">
    <source>
        <dbReference type="EMBL" id="CAD7411071.1"/>
    </source>
</evidence>
<evidence type="ECO:0000256" key="2">
    <source>
        <dbReference type="SAM" id="MobiDB-lite"/>
    </source>
</evidence>
<feature type="domain" description="MADF" evidence="3">
    <location>
        <begin position="10"/>
        <end position="99"/>
    </location>
</feature>
<organism evidence="5">
    <name type="scientific">Timema poppense</name>
    <name type="common">Walking stick</name>
    <dbReference type="NCBI Taxonomy" id="170557"/>
    <lineage>
        <taxon>Eukaryota</taxon>
        <taxon>Metazoa</taxon>
        <taxon>Ecdysozoa</taxon>
        <taxon>Arthropoda</taxon>
        <taxon>Hexapoda</taxon>
        <taxon>Insecta</taxon>
        <taxon>Pterygota</taxon>
        <taxon>Neoptera</taxon>
        <taxon>Polyneoptera</taxon>
        <taxon>Phasmatodea</taxon>
        <taxon>Timematodea</taxon>
        <taxon>Timematoidea</taxon>
        <taxon>Timematidae</taxon>
        <taxon>Timema</taxon>
    </lineage>
</organism>
<dbReference type="InterPro" id="IPR039353">
    <property type="entry name" value="TF_Adf1"/>
</dbReference>
<comment type="subcellular location">
    <subcellularLocation>
        <location evidence="1">Nucleus</location>
    </subcellularLocation>
</comment>
<reference evidence="5" key="1">
    <citation type="submission" date="2020-11" db="EMBL/GenBank/DDBJ databases">
        <authorList>
            <person name="Tran Van P."/>
        </authorList>
    </citation>
    <scope>NUCLEOTIDE SEQUENCE</scope>
</reference>
<dbReference type="Pfam" id="PF02944">
    <property type="entry name" value="BESS"/>
    <property type="match status" value="1"/>
</dbReference>
<feature type="region of interest" description="Disordered" evidence="2">
    <location>
        <begin position="119"/>
        <end position="180"/>
    </location>
</feature>
<keyword evidence="1" id="KW-0539">Nucleus</keyword>
<evidence type="ECO:0008006" key="6">
    <source>
        <dbReference type="Google" id="ProtNLM"/>
    </source>
</evidence>
<dbReference type="GO" id="GO:0005667">
    <property type="term" value="C:transcription regulator complex"/>
    <property type="evidence" value="ECO:0007669"/>
    <property type="project" value="TreeGrafter"/>
</dbReference>
<feature type="domain" description="BESS" evidence="4">
    <location>
        <begin position="206"/>
        <end position="245"/>
    </location>
</feature>
<dbReference type="PROSITE" id="PS51029">
    <property type="entry name" value="MADF"/>
    <property type="match status" value="1"/>
</dbReference>
<dbReference type="PROSITE" id="PS51031">
    <property type="entry name" value="BESS"/>
    <property type="match status" value="1"/>
</dbReference>
<protein>
    <recommendedName>
        <fullName evidence="6">MADF domain-containing protein</fullName>
    </recommendedName>
</protein>
<dbReference type="Pfam" id="PF10545">
    <property type="entry name" value="MADF_DNA_bdg"/>
    <property type="match status" value="1"/>
</dbReference>
<dbReference type="GO" id="GO:0005634">
    <property type="term" value="C:nucleus"/>
    <property type="evidence" value="ECO:0007669"/>
    <property type="project" value="UniProtKB-SubCell"/>
</dbReference>
<dbReference type="PANTHER" id="PTHR12243:SF60">
    <property type="entry name" value="SI:CH211-15D5.12-RELATED"/>
    <property type="match status" value="1"/>
</dbReference>
<name>A0A7R9H6Y2_TIMPO</name>
<proteinExistence type="predicted"/>
<evidence type="ECO:0000259" key="4">
    <source>
        <dbReference type="PROSITE" id="PS51031"/>
    </source>
</evidence>
<evidence type="ECO:0000256" key="1">
    <source>
        <dbReference type="PROSITE-ProRule" id="PRU00371"/>
    </source>
</evidence>
<gene>
    <name evidence="5" type="ORF">TPSB3V08_LOCUS7682</name>
</gene>
<dbReference type="PANTHER" id="PTHR12243">
    <property type="entry name" value="MADF DOMAIN TRANSCRIPTION FACTOR"/>
    <property type="match status" value="1"/>
</dbReference>
<dbReference type="SMART" id="SM00595">
    <property type="entry name" value="MADF"/>
    <property type="match status" value="1"/>
</dbReference>
<dbReference type="InterPro" id="IPR004210">
    <property type="entry name" value="BESS_motif"/>
</dbReference>
<dbReference type="AlphaFoldDB" id="A0A7R9H6Y2"/>
<accession>A0A7R9H6Y2</accession>
<dbReference type="GO" id="GO:0003677">
    <property type="term" value="F:DNA binding"/>
    <property type="evidence" value="ECO:0007669"/>
    <property type="project" value="InterPro"/>
</dbReference>
<sequence>MKDDPDFNIHFVALIERRPCIYDYTSSDYSKRNVQDKAWETIAKEISESVEACKDRWKNLRGCYTRHLKSLITPSGSGARTKKPYYLAGHLQFLQPFTKSRKSQGNISTTQPVIYSLKTEQTQEEHDVDNNFDKEPEDARTEDRQTKRDISPKVASKPSEDNSFRTQASKKQKKTPKCPTSIAEINRSASDYFESKNTSCAEMNSDDPDLAFVKSVLPDMKEMNNYQKRRFKIGILNLAGQILSEYKPTVSPVLSASSASSTTMNPFD</sequence>
<dbReference type="InterPro" id="IPR006578">
    <property type="entry name" value="MADF-dom"/>
</dbReference>
<dbReference type="GO" id="GO:0006357">
    <property type="term" value="P:regulation of transcription by RNA polymerase II"/>
    <property type="evidence" value="ECO:0007669"/>
    <property type="project" value="TreeGrafter"/>
</dbReference>
<evidence type="ECO:0000259" key="3">
    <source>
        <dbReference type="PROSITE" id="PS51029"/>
    </source>
</evidence>
<feature type="compositionally biased region" description="Basic and acidic residues" evidence="2">
    <location>
        <begin position="121"/>
        <end position="151"/>
    </location>
</feature>